<proteinExistence type="predicted"/>
<protein>
    <submittedName>
        <fullName evidence="1">Uncharacterized protein</fullName>
    </submittedName>
</protein>
<feature type="non-terminal residue" evidence="1">
    <location>
        <position position="1"/>
    </location>
</feature>
<keyword evidence="2" id="KW-1185">Reference proteome</keyword>
<evidence type="ECO:0000313" key="1">
    <source>
        <dbReference type="EMBL" id="KAF9641999.1"/>
    </source>
</evidence>
<feature type="non-terminal residue" evidence="1">
    <location>
        <position position="65"/>
    </location>
</feature>
<dbReference type="Proteomes" id="UP000886501">
    <property type="component" value="Unassembled WGS sequence"/>
</dbReference>
<name>A0ACB6YXL6_THEGA</name>
<organism evidence="1 2">
    <name type="scientific">Thelephora ganbajun</name>
    <name type="common">Ganba fungus</name>
    <dbReference type="NCBI Taxonomy" id="370292"/>
    <lineage>
        <taxon>Eukaryota</taxon>
        <taxon>Fungi</taxon>
        <taxon>Dikarya</taxon>
        <taxon>Basidiomycota</taxon>
        <taxon>Agaricomycotina</taxon>
        <taxon>Agaricomycetes</taxon>
        <taxon>Thelephorales</taxon>
        <taxon>Thelephoraceae</taxon>
        <taxon>Thelephora</taxon>
    </lineage>
</organism>
<reference evidence="1" key="1">
    <citation type="submission" date="2019-10" db="EMBL/GenBank/DDBJ databases">
        <authorList>
            <consortium name="DOE Joint Genome Institute"/>
            <person name="Kuo A."/>
            <person name="Miyauchi S."/>
            <person name="Kiss E."/>
            <person name="Drula E."/>
            <person name="Kohler A."/>
            <person name="Sanchez-Garcia M."/>
            <person name="Andreopoulos B."/>
            <person name="Barry K.W."/>
            <person name="Bonito G."/>
            <person name="Buee M."/>
            <person name="Carver A."/>
            <person name="Chen C."/>
            <person name="Cichocki N."/>
            <person name="Clum A."/>
            <person name="Culley D."/>
            <person name="Crous P.W."/>
            <person name="Fauchery L."/>
            <person name="Girlanda M."/>
            <person name="Hayes R."/>
            <person name="Keri Z."/>
            <person name="Labutti K."/>
            <person name="Lipzen A."/>
            <person name="Lombard V."/>
            <person name="Magnuson J."/>
            <person name="Maillard F."/>
            <person name="Morin E."/>
            <person name="Murat C."/>
            <person name="Nolan M."/>
            <person name="Ohm R."/>
            <person name="Pangilinan J."/>
            <person name="Pereira M."/>
            <person name="Perotto S."/>
            <person name="Peter M."/>
            <person name="Riley R."/>
            <person name="Sitrit Y."/>
            <person name="Stielow B."/>
            <person name="Szollosi G."/>
            <person name="Zifcakova L."/>
            <person name="Stursova M."/>
            <person name="Spatafora J.W."/>
            <person name="Tedersoo L."/>
            <person name="Vaario L.-M."/>
            <person name="Yamada A."/>
            <person name="Yan M."/>
            <person name="Wang P."/>
            <person name="Xu J."/>
            <person name="Bruns T."/>
            <person name="Baldrian P."/>
            <person name="Vilgalys R."/>
            <person name="Henrissat B."/>
            <person name="Grigoriev I.V."/>
            <person name="Hibbett D."/>
            <person name="Nagy L.G."/>
            <person name="Martin F.M."/>
        </authorList>
    </citation>
    <scope>NUCLEOTIDE SEQUENCE</scope>
    <source>
        <strain evidence="1">P2</strain>
    </source>
</reference>
<sequence>IPLLHTDRINRTSSSVFNSIPPTGGDCSDLGNYRTKIITLRIRVLNSSGGLPACVLVVRTKRLEG</sequence>
<dbReference type="EMBL" id="MU118803">
    <property type="protein sequence ID" value="KAF9641999.1"/>
    <property type="molecule type" value="Genomic_DNA"/>
</dbReference>
<reference evidence="1" key="2">
    <citation type="journal article" date="2020" name="Nat. Commun.">
        <title>Large-scale genome sequencing of mycorrhizal fungi provides insights into the early evolution of symbiotic traits.</title>
        <authorList>
            <person name="Miyauchi S."/>
            <person name="Kiss E."/>
            <person name="Kuo A."/>
            <person name="Drula E."/>
            <person name="Kohler A."/>
            <person name="Sanchez-Garcia M."/>
            <person name="Morin E."/>
            <person name="Andreopoulos B."/>
            <person name="Barry K.W."/>
            <person name="Bonito G."/>
            <person name="Buee M."/>
            <person name="Carver A."/>
            <person name="Chen C."/>
            <person name="Cichocki N."/>
            <person name="Clum A."/>
            <person name="Culley D."/>
            <person name="Crous P.W."/>
            <person name="Fauchery L."/>
            <person name="Girlanda M."/>
            <person name="Hayes R.D."/>
            <person name="Keri Z."/>
            <person name="LaButti K."/>
            <person name="Lipzen A."/>
            <person name="Lombard V."/>
            <person name="Magnuson J."/>
            <person name="Maillard F."/>
            <person name="Murat C."/>
            <person name="Nolan M."/>
            <person name="Ohm R.A."/>
            <person name="Pangilinan J."/>
            <person name="Pereira M.F."/>
            <person name="Perotto S."/>
            <person name="Peter M."/>
            <person name="Pfister S."/>
            <person name="Riley R."/>
            <person name="Sitrit Y."/>
            <person name="Stielow J.B."/>
            <person name="Szollosi G."/>
            <person name="Zifcakova L."/>
            <person name="Stursova M."/>
            <person name="Spatafora J.W."/>
            <person name="Tedersoo L."/>
            <person name="Vaario L.M."/>
            <person name="Yamada A."/>
            <person name="Yan M."/>
            <person name="Wang P."/>
            <person name="Xu J."/>
            <person name="Bruns T."/>
            <person name="Baldrian P."/>
            <person name="Vilgalys R."/>
            <person name="Dunand C."/>
            <person name="Henrissat B."/>
            <person name="Grigoriev I.V."/>
            <person name="Hibbett D."/>
            <person name="Nagy L.G."/>
            <person name="Martin F.M."/>
        </authorList>
    </citation>
    <scope>NUCLEOTIDE SEQUENCE</scope>
    <source>
        <strain evidence="1">P2</strain>
    </source>
</reference>
<comment type="caution">
    <text evidence="1">The sequence shown here is derived from an EMBL/GenBank/DDBJ whole genome shotgun (WGS) entry which is preliminary data.</text>
</comment>
<accession>A0ACB6YXL6</accession>
<evidence type="ECO:0000313" key="2">
    <source>
        <dbReference type="Proteomes" id="UP000886501"/>
    </source>
</evidence>
<gene>
    <name evidence="1" type="ORF">BDM02DRAFT_3124949</name>
</gene>